<keyword evidence="3" id="KW-1185">Reference proteome</keyword>
<keyword evidence="2" id="KW-0647">Proteasome</keyword>
<sequence>MTVCIAAVCNLGPDQPPIVVCASDRMITINDLEYEPEQTKIIYMASQTVGLFAGDMQLHASVVPRVMARIKTAVAERNNVFVEEIAEMYAEEFGIYRRKRAEKQFLAPLNLNLDNFLIKQNEMFQDLAFDLTNKLLNATIGSDAIITGIDNTGAHIFRIHDPGIATCLDTAFFGAIGIGEPHASSQFMLAKFEKRWPVERTLFLTYSAKTLAEAAAGVGKQTDMVVIRPGHPIYALTPDDLATLDRLIQSTAAKDAVARQEAYGVIRAYIDESAKKAAESKVEIPKVTEEPPQGEPDQETAQTDT</sequence>
<proteinExistence type="predicted"/>
<dbReference type="Gene3D" id="3.60.20.10">
    <property type="entry name" value="Glutamine Phosphoribosylpyrophosphate, subunit 1, domain 1"/>
    <property type="match status" value="1"/>
</dbReference>
<evidence type="ECO:0000313" key="2">
    <source>
        <dbReference type="EMBL" id="SDS12993.1"/>
    </source>
</evidence>
<protein>
    <submittedName>
        <fullName evidence="2">20S proteasome, alpha and beta subunits</fullName>
    </submittedName>
</protein>
<feature type="compositionally biased region" description="Basic and acidic residues" evidence="1">
    <location>
        <begin position="280"/>
        <end position="289"/>
    </location>
</feature>
<reference evidence="3" key="1">
    <citation type="submission" date="2016-10" db="EMBL/GenBank/DDBJ databases">
        <authorList>
            <person name="Varghese N."/>
            <person name="Submissions S."/>
        </authorList>
    </citation>
    <scope>NUCLEOTIDE SEQUENCE [LARGE SCALE GENOMIC DNA]</scope>
    <source>
        <strain evidence="3">GAS369</strain>
    </source>
</reference>
<feature type="region of interest" description="Disordered" evidence="1">
    <location>
        <begin position="280"/>
        <end position="305"/>
    </location>
</feature>
<organism evidence="2 3">
    <name type="scientific">Bradyrhizobium canariense</name>
    <dbReference type="NCBI Taxonomy" id="255045"/>
    <lineage>
        <taxon>Bacteria</taxon>
        <taxon>Pseudomonadati</taxon>
        <taxon>Pseudomonadota</taxon>
        <taxon>Alphaproteobacteria</taxon>
        <taxon>Hyphomicrobiales</taxon>
        <taxon>Nitrobacteraceae</taxon>
        <taxon>Bradyrhizobium</taxon>
    </lineage>
</organism>
<evidence type="ECO:0000256" key="1">
    <source>
        <dbReference type="SAM" id="MobiDB-lite"/>
    </source>
</evidence>
<dbReference type="AlphaFoldDB" id="A0A1H1PPE6"/>
<gene>
    <name evidence="2" type="ORF">SAMN05444158_1101</name>
</gene>
<accession>A0A1H1PPE6</accession>
<evidence type="ECO:0000313" key="3">
    <source>
        <dbReference type="Proteomes" id="UP000243904"/>
    </source>
</evidence>
<name>A0A1H1PPE6_9BRAD</name>
<dbReference type="EMBL" id="LT629750">
    <property type="protein sequence ID" value="SDS12993.1"/>
    <property type="molecule type" value="Genomic_DNA"/>
</dbReference>
<dbReference type="InterPro" id="IPR029055">
    <property type="entry name" value="Ntn_hydrolases_N"/>
</dbReference>
<dbReference type="Proteomes" id="UP000243904">
    <property type="component" value="Chromosome I"/>
</dbReference>
<dbReference type="GO" id="GO:0000502">
    <property type="term" value="C:proteasome complex"/>
    <property type="evidence" value="ECO:0007669"/>
    <property type="project" value="UniProtKB-KW"/>
</dbReference>
<dbReference type="RefSeq" id="WP_146686550.1">
    <property type="nucleotide sequence ID" value="NZ_LT629750.1"/>
</dbReference>